<dbReference type="Pfam" id="PF00119">
    <property type="entry name" value="ATP-synt_A"/>
    <property type="match status" value="1"/>
</dbReference>
<feature type="transmembrane region" description="Helical" evidence="14">
    <location>
        <begin position="205"/>
        <end position="223"/>
    </location>
</feature>
<keyword evidence="10" id="KW-0406">Ion transport</keyword>
<evidence type="ECO:0000256" key="1">
    <source>
        <dbReference type="ARBA" id="ARBA00002070"/>
    </source>
</evidence>
<keyword evidence="6" id="KW-0138">CF(0)</keyword>
<evidence type="ECO:0000256" key="9">
    <source>
        <dbReference type="ARBA" id="ARBA00022989"/>
    </source>
</evidence>
<keyword evidence="5" id="KW-0813">Transport</keyword>
<comment type="subunit">
    <text evidence="4">F-type ATPases have 2 components, CF(1) - the catalytic core - and CF(0) - the membrane proton channel. CF(1) has five subunits: alpha(3), beta(3), gamma(1), delta(1), epsilon(1). CF(0) has three main subunits: a, b and c.</text>
</comment>
<evidence type="ECO:0000256" key="12">
    <source>
        <dbReference type="ARBA" id="ARBA00023310"/>
    </source>
</evidence>
<evidence type="ECO:0000256" key="13">
    <source>
        <dbReference type="RuleBase" id="RU004450"/>
    </source>
</evidence>
<geneLocation type="mitochondrion" evidence="15"/>
<evidence type="ECO:0000313" key="15">
    <source>
        <dbReference type="EMBL" id="AHX97826.1"/>
    </source>
</evidence>
<dbReference type="GO" id="GO:0045259">
    <property type="term" value="C:proton-transporting ATP synthase complex"/>
    <property type="evidence" value="ECO:0007669"/>
    <property type="project" value="UniProtKB-KW"/>
</dbReference>
<evidence type="ECO:0000256" key="3">
    <source>
        <dbReference type="ARBA" id="ARBA00006810"/>
    </source>
</evidence>
<evidence type="ECO:0000256" key="2">
    <source>
        <dbReference type="ARBA" id="ARBA00004141"/>
    </source>
</evidence>
<protein>
    <recommendedName>
        <fullName evidence="13">ATP synthase subunit a</fullName>
    </recommendedName>
</protein>
<evidence type="ECO:0000256" key="7">
    <source>
        <dbReference type="ARBA" id="ARBA00022692"/>
    </source>
</evidence>
<comment type="function">
    <text evidence="1">Mitochondrial membrane ATP synthase (F(1)F(0) ATP synthase or Complex V) produces ATP from ADP in the presence of a proton gradient across the membrane which is generated by electron transport complexes of the respiratory chain. F-type ATPases consist of two structural domains, F(1) - containing the extramembraneous catalytic core and F(0) - containing the membrane proton channel, linked together by a central stalk and a peripheral stalk. During catalysis, ATP synthesis in the catalytic domain of F(1) is coupled via a rotary mechanism of the central stalk subunits to proton translocation. Key component of the proton channel; it may play a direct role in the translocation of protons across the membrane.</text>
</comment>
<comment type="similarity">
    <text evidence="3">Belongs to the ATPase A chain family.</text>
</comment>
<dbReference type="PANTHER" id="PTHR11410">
    <property type="entry name" value="ATP SYNTHASE SUBUNIT A"/>
    <property type="match status" value="1"/>
</dbReference>
<dbReference type="AlphaFoldDB" id="A0A0U1WEL7"/>
<dbReference type="GO" id="GO:0046933">
    <property type="term" value="F:proton-transporting ATP synthase activity, rotational mechanism"/>
    <property type="evidence" value="ECO:0007669"/>
    <property type="project" value="TreeGrafter"/>
</dbReference>
<feature type="transmembrane region" description="Helical" evidence="14">
    <location>
        <begin position="75"/>
        <end position="96"/>
    </location>
</feature>
<feature type="transmembrane region" description="Helical" evidence="14">
    <location>
        <begin position="103"/>
        <end position="123"/>
    </location>
</feature>
<evidence type="ECO:0000256" key="14">
    <source>
        <dbReference type="SAM" id="Phobius"/>
    </source>
</evidence>
<dbReference type="PANTHER" id="PTHR11410:SF0">
    <property type="entry name" value="ATP SYNTHASE SUBUNIT A"/>
    <property type="match status" value="1"/>
</dbReference>
<gene>
    <name evidence="15" type="primary">ATP6</name>
</gene>
<organism evidence="15">
    <name type="scientific">Pseudognaptodon sp. QL-2014</name>
    <dbReference type="NCBI Taxonomy" id="1491725"/>
    <lineage>
        <taxon>Eukaryota</taxon>
        <taxon>Metazoa</taxon>
        <taxon>Ecdysozoa</taxon>
        <taxon>Arthropoda</taxon>
        <taxon>Hexapoda</taxon>
        <taxon>Insecta</taxon>
        <taxon>Pterygota</taxon>
        <taxon>Neoptera</taxon>
        <taxon>Endopterygota</taxon>
        <taxon>Hymenoptera</taxon>
        <taxon>Apocrita</taxon>
        <taxon>Ichneumonoidea</taxon>
        <taxon>Braconidae</taxon>
        <taxon>Gnamptodontinae</taxon>
        <taxon>Pseudognaptodon</taxon>
    </lineage>
</organism>
<name>A0A0U1WEL7_9HYME</name>
<dbReference type="CDD" id="cd00310">
    <property type="entry name" value="ATP-synt_Fo_a_6"/>
    <property type="match status" value="1"/>
</dbReference>
<comment type="subcellular location">
    <subcellularLocation>
        <location evidence="2">Membrane</location>
        <topology evidence="2">Multi-pass membrane protein</topology>
    </subcellularLocation>
    <subcellularLocation>
        <location evidence="13">Mitochondrion inner membrane</location>
        <topology evidence="13">Multi-pass membrane protein</topology>
    </subcellularLocation>
</comment>
<dbReference type="PROSITE" id="PS00449">
    <property type="entry name" value="ATPASE_A"/>
    <property type="match status" value="1"/>
</dbReference>
<evidence type="ECO:0000256" key="8">
    <source>
        <dbReference type="ARBA" id="ARBA00022781"/>
    </source>
</evidence>
<evidence type="ECO:0000256" key="4">
    <source>
        <dbReference type="ARBA" id="ARBA00011648"/>
    </source>
</evidence>
<feature type="transmembrane region" description="Helical" evidence="14">
    <location>
        <begin position="20"/>
        <end position="41"/>
    </location>
</feature>
<dbReference type="Gene3D" id="1.20.120.220">
    <property type="entry name" value="ATP synthase, F0 complex, subunit A"/>
    <property type="match status" value="1"/>
</dbReference>
<evidence type="ECO:0000256" key="10">
    <source>
        <dbReference type="ARBA" id="ARBA00023065"/>
    </source>
</evidence>
<feature type="transmembrane region" description="Helical" evidence="14">
    <location>
        <begin position="174"/>
        <end position="199"/>
    </location>
</feature>
<evidence type="ECO:0000256" key="11">
    <source>
        <dbReference type="ARBA" id="ARBA00023136"/>
    </source>
</evidence>
<keyword evidence="8" id="KW-0375">Hydrogen ion transport</keyword>
<keyword evidence="9 14" id="KW-1133">Transmembrane helix</keyword>
<dbReference type="PRINTS" id="PR00123">
    <property type="entry name" value="ATPASEA"/>
</dbReference>
<dbReference type="SUPFAM" id="SSF81336">
    <property type="entry name" value="F1F0 ATP synthase subunit A"/>
    <property type="match status" value="1"/>
</dbReference>
<dbReference type="NCBIfam" id="TIGR01131">
    <property type="entry name" value="ATP_synt_6_or_A"/>
    <property type="match status" value="1"/>
</dbReference>
<keyword evidence="11 14" id="KW-0472">Membrane</keyword>
<dbReference type="InterPro" id="IPR045083">
    <property type="entry name" value="ATP_synth_F0_asu_bact/mt"/>
</dbReference>
<keyword evidence="12" id="KW-0066">ATP synthesis</keyword>
<dbReference type="InterPro" id="IPR035908">
    <property type="entry name" value="F0_ATP_A_sf"/>
</dbReference>
<feature type="transmembrane region" description="Helical" evidence="14">
    <location>
        <begin position="129"/>
        <end position="153"/>
    </location>
</feature>
<evidence type="ECO:0000256" key="5">
    <source>
        <dbReference type="ARBA" id="ARBA00022448"/>
    </source>
</evidence>
<proteinExistence type="inferred from homology"/>
<keyword evidence="15" id="KW-0496">Mitochondrion</keyword>
<sequence length="227" mass="27098">MDKYMMLNLFSIFDPYTSMNYSMNWLSTILILFIMPQLYWLMISRFMYLLKKFLILLWVEYKIIMKFNFNLNNLIYFIILFMFIMFNNFLGLFPYIFTSSSHLMYSLIFALSMWIGLMLFGWLKNTIHMLVHLVPQGTPFMLMFFMVLIELLSSIIRPMTLSIRLTANMIAGHLLLTLLSSFIPDIVIFYLIIIIMQLLLLMLEMAVSIIQSYVFVILMILYLKETN</sequence>
<keyword evidence="7 14" id="KW-0812">Transmembrane</keyword>
<reference evidence="15" key="1">
    <citation type="submission" date="2014-02" db="EMBL/GenBank/DDBJ databases">
        <title>The comparative mitochondrial genomes from Braconidae subfamilies and the phylogeny of the Hymenoptera.</title>
        <authorList>
            <person name="Li Q."/>
            <person name="Wei S.J."/>
            <person name="Chen X.X."/>
        </authorList>
    </citation>
    <scope>NUCLEOTIDE SEQUENCE</scope>
</reference>
<evidence type="ECO:0000256" key="6">
    <source>
        <dbReference type="ARBA" id="ARBA00022547"/>
    </source>
</evidence>
<dbReference type="InterPro" id="IPR000568">
    <property type="entry name" value="ATP_synth_F0_asu"/>
</dbReference>
<dbReference type="GO" id="GO:0005743">
    <property type="term" value="C:mitochondrial inner membrane"/>
    <property type="evidence" value="ECO:0007669"/>
    <property type="project" value="UniProtKB-SubCell"/>
</dbReference>
<dbReference type="EMBL" id="KJ412473">
    <property type="protein sequence ID" value="AHX97826.1"/>
    <property type="molecule type" value="Genomic_DNA"/>
</dbReference>
<dbReference type="InterPro" id="IPR023011">
    <property type="entry name" value="ATP_synth_F0_asu_AS"/>
</dbReference>
<accession>A0A0U1WEL7</accession>